<reference evidence="1 2" key="1">
    <citation type="submission" date="2019-02" db="EMBL/GenBank/DDBJ databases">
        <title>Deep-cultivation of Planctomycetes and their phenomic and genomic characterization uncovers novel biology.</title>
        <authorList>
            <person name="Wiegand S."/>
            <person name="Jogler M."/>
            <person name="Boedeker C."/>
            <person name="Pinto D."/>
            <person name="Vollmers J."/>
            <person name="Rivas-Marin E."/>
            <person name="Kohn T."/>
            <person name="Peeters S.H."/>
            <person name="Heuer A."/>
            <person name="Rast P."/>
            <person name="Oberbeckmann S."/>
            <person name="Bunk B."/>
            <person name="Jeske O."/>
            <person name="Meyerdierks A."/>
            <person name="Storesund J.E."/>
            <person name="Kallscheuer N."/>
            <person name="Luecker S."/>
            <person name="Lage O.M."/>
            <person name="Pohl T."/>
            <person name="Merkel B.J."/>
            <person name="Hornburger P."/>
            <person name="Mueller R.-W."/>
            <person name="Bruemmer F."/>
            <person name="Labrenz M."/>
            <person name="Spormann A.M."/>
            <person name="Op den Camp H."/>
            <person name="Overmann J."/>
            <person name="Amann R."/>
            <person name="Jetten M.S.M."/>
            <person name="Mascher T."/>
            <person name="Medema M.H."/>
            <person name="Devos D.P."/>
            <person name="Kaster A.-K."/>
            <person name="Ovreas L."/>
            <person name="Rohde M."/>
            <person name="Galperin M.Y."/>
            <person name="Jogler C."/>
        </authorList>
    </citation>
    <scope>NUCLEOTIDE SEQUENCE [LARGE SCALE GENOMIC DNA]</scope>
    <source>
        <strain evidence="1 2">EC9</strain>
    </source>
</reference>
<evidence type="ECO:0000313" key="1">
    <source>
        <dbReference type="EMBL" id="QDS90939.1"/>
    </source>
</evidence>
<dbReference type="AlphaFoldDB" id="A0A517M7S0"/>
<dbReference type="RefSeq" id="WP_145348665.1">
    <property type="nucleotide sequence ID" value="NZ_CP036261.1"/>
</dbReference>
<proteinExistence type="predicted"/>
<dbReference type="OrthoDB" id="1097811at2"/>
<name>A0A517M7S0_9BACT</name>
<sequence length="101" mass="10974">MPLNFDKWADDLCNRLRAEITADVVKAITSLVHAASQQPSLVDRHRQAELLGISVPKLDSLVRDGVIPSKLIGKRRLFEPAAVIAALPAGNHDAESTNHDS</sequence>
<dbReference type="KEGG" id="ruv:EC9_51570"/>
<dbReference type="EMBL" id="CP036261">
    <property type="protein sequence ID" value="QDS90939.1"/>
    <property type="molecule type" value="Genomic_DNA"/>
</dbReference>
<evidence type="ECO:0008006" key="3">
    <source>
        <dbReference type="Google" id="ProtNLM"/>
    </source>
</evidence>
<dbReference type="Proteomes" id="UP000319557">
    <property type="component" value="Chromosome"/>
</dbReference>
<organism evidence="1 2">
    <name type="scientific">Rosistilla ulvae</name>
    <dbReference type="NCBI Taxonomy" id="1930277"/>
    <lineage>
        <taxon>Bacteria</taxon>
        <taxon>Pseudomonadati</taxon>
        <taxon>Planctomycetota</taxon>
        <taxon>Planctomycetia</taxon>
        <taxon>Pirellulales</taxon>
        <taxon>Pirellulaceae</taxon>
        <taxon>Rosistilla</taxon>
    </lineage>
</organism>
<keyword evidence="2" id="KW-1185">Reference proteome</keyword>
<protein>
    <recommendedName>
        <fullName evidence="3">Helix-turn-helix domain protein</fullName>
    </recommendedName>
</protein>
<accession>A0A517M7S0</accession>
<evidence type="ECO:0000313" key="2">
    <source>
        <dbReference type="Proteomes" id="UP000319557"/>
    </source>
</evidence>
<gene>
    <name evidence="1" type="ORF">EC9_51570</name>
</gene>